<dbReference type="AlphaFoldDB" id="A0A3M0GLJ9"/>
<proteinExistence type="predicted"/>
<dbReference type="EMBL" id="REFW01000004">
    <property type="protein sequence ID" value="RMB58176.1"/>
    <property type="molecule type" value="Genomic_DNA"/>
</dbReference>
<gene>
    <name evidence="3" type="ORF">EAX62_13245</name>
</gene>
<evidence type="ECO:0000256" key="2">
    <source>
        <dbReference type="SAM" id="SignalP"/>
    </source>
</evidence>
<keyword evidence="2" id="KW-0732">Signal</keyword>
<protein>
    <submittedName>
        <fullName evidence="3">Uncharacterized protein</fullName>
    </submittedName>
</protein>
<feature type="chain" id="PRO_5018174094" evidence="2">
    <location>
        <begin position="21"/>
        <end position="267"/>
    </location>
</feature>
<keyword evidence="4" id="KW-1185">Reference proteome</keyword>
<dbReference type="Proteomes" id="UP000275256">
    <property type="component" value="Unassembled WGS sequence"/>
</dbReference>
<feature type="region of interest" description="Disordered" evidence="1">
    <location>
        <begin position="198"/>
        <end position="219"/>
    </location>
</feature>
<accession>A0A3M0GLJ9</accession>
<name>A0A3M0GLJ9_9ACTN</name>
<evidence type="ECO:0000313" key="3">
    <source>
        <dbReference type="EMBL" id="RMB58176.1"/>
    </source>
</evidence>
<feature type="signal peptide" evidence="2">
    <location>
        <begin position="1"/>
        <end position="20"/>
    </location>
</feature>
<evidence type="ECO:0000313" key="4">
    <source>
        <dbReference type="Proteomes" id="UP000275256"/>
    </source>
</evidence>
<comment type="caution">
    <text evidence="3">The sequence shown here is derived from an EMBL/GenBank/DDBJ whole genome shotgun (WGS) entry which is preliminary data.</text>
</comment>
<organism evidence="3 4">
    <name type="scientific">Tessaracoccus antarcticus</name>
    <dbReference type="NCBI Taxonomy" id="2479848"/>
    <lineage>
        <taxon>Bacteria</taxon>
        <taxon>Bacillati</taxon>
        <taxon>Actinomycetota</taxon>
        <taxon>Actinomycetes</taxon>
        <taxon>Propionibacteriales</taxon>
        <taxon>Propionibacteriaceae</taxon>
        <taxon>Tessaracoccus</taxon>
    </lineage>
</organism>
<evidence type="ECO:0000256" key="1">
    <source>
        <dbReference type="SAM" id="MobiDB-lite"/>
    </source>
</evidence>
<reference evidence="3 4" key="1">
    <citation type="submission" date="2018-10" db="EMBL/GenBank/DDBJ databases">
        <title>Tessaracoccus antarcticuss sp. nov., isolated from sediment.</title>
        <authorList>
            <person name="Zhou L.Y."/>
            <person name="Du Z.J."/>
        </authorList>
    </citation>
    <scope>NUCLEOTIDE SEQUENCE [LARGE SCALE GENOMIC DNA]</scope>
    <source>
        <strain evidence="3 4">JDX10</strain>
    </source>
</reference>
<sequence>MALAAVAVGFGSGALVPAQADVVTTAQQIYSTPGVHLVNGRYWRTTCAVYSSTVVRCTTDIYATKVFLDRGRWYTNNDWVFNNLSYLPSPRANWATNNLGNPGSWAGADGRQWRSECETPKTGRGACRNYAFATVASLKNGKVVQEKVEVFNSVVLFATSSSPWVKSIPAAAPARSDVPVATAPRPVFVAPPAGVTRPVTPTPPVRPSGGVAPISRNSCPASAPIKGNADSGIYHKPGQQFYARTNPEVCFASDSDAVRAGFRKSKR</sequence>